<dbReference type="EC" id="2.7.13.3" evidence="3"/>
<dbReference type="InterPro" id="IPR003660">
    <property type="entry name" value="HAMP_dom"/>
</dbReference>
<dbReference type="Gene3D" id="1.10.287.130">
    <property type="match status" value="1"/>
</dbReference>
<evidence type="ECO:0000259" key="16">
    <source>
        <dbReference type="PROSITE" id="PS50109"/>
    </source>
</evidence>
<sequence>MNYRLKLIVSFALLISLAFGIGGTLLISSSYYSLLGEEESAIINEYETLQNNLMMINHFSSASSAQNMQELIDQMVERNMAHWQALSIKSSGETILESGDQSLILNYVNSTKEGTYSYVHINEGSSRRLLLYSKMSTKNDVLDLRASFDLSTSYKQWKSQLRMFWAIYVMVVILGVAVAILFANILTKRLQSLTNATKEIAGGNLSMRTGLRTDDEFEQLSRDFDIMADQLQENIQQLKEDVQRKENFMGAVAHELKTPLTSIIGYADLMRQGGLDEGDRLTAANYIYSEGQRLEKLSHKILDLLLMEKDTFTLRKISMRSFMEQILTTTYPLARKKNVNLVVSSDDVYIFIEPDLAKSLLYNLIDNAIKATPEGGNVKVIARGIKGGCEFDISDTGCGMENKELAKITEAFYRVDKSRSRAQGGAGLGLTLCKRIVDLHNGNMVFTSKPGSGSRVVVQLFGNMSQEVDYEK</sequence>
<dbReference type="SMART" id="SM00387">
    <property type="entry name" value="HATPase_c"/>
    <property type="match status" value="1"/>
</dbReference>
<keyword evidence="13 15" id="KW-0472">Membrane</keyword>
<dbReference type="CDD" id="cd00075">
    <property type="entry name" value="HATPase"/>
    <property type="match status" value="1"/>
</dbReference>
<dbReference type="PRINTS" id="PR00344">
    <property type="entry name" value="BCTRLSENSOR"/>
</dbReference>
<evidence type="ECO:0000256" key="6">
    <source>
        <dbReference type="ARBA" id="ARBA00022679"/>
    </source>
</evidence>
<feature type="transmembrane region" description="Helical" evidence="15">
    <location>
        <begin position="163"/>
        <end position="186"/>
    </location>
</feature>
<dbReference type="InterPro" id="IPR003594">
    <property type="entry name" value="HATPase_dom"/>
</dbReference>
<dbReference type="PROSITE" id="PS50885">
    <property type="entry name" value="HAMP"/>
    <property type="match status" value="1"/>
</dbReference>
<keyword evidence="5" id="KW-0597">Phosphoprotein</keyword>
<dbReference type="InterPro" id="IPR003661">
    <property type="entry name" value="HisK_dim/P_dom"/>
</dbReference>
<keyword evidence="14" id="KW-0175">Coiled coil</keyword>
<keyword evidence="6" id="KW-0808">Transferase</keyword>
<reference evidence="18 19" key="2">
    <citation type="submission" date="2017-10" db="EMBL/GenBank/DDBJ databases">
        <authorList>
            <person name="Banno H."/>
            <person name="Chua N.-H."/>
        </authorList>
    </citation>
    <scope>NUCLEOTIDE SEQUENCE [LARGE SCALE GENOMIC DNA]</scope>
    <source>
        <strain evidence="18 19">JK626</strain>
    </source>
</reference>
<evidence type="ECO:0000256" key="10">
    <source>
        <dbReference type="ARBA" id="ARBA00022840"/>
    </source>
</evidence>
<evidence type="ECO:0000256" key="12">
    <source>
        <dbReference type="ARBA" id="ARBA00023012"/>
    </source>
</evidence>
<dbReference type="GO" id="GO:0005524">
    <property type="term" value="F:ATP binding"/>
    <property type="evidence" value="ECO:0007669"/>
    <property type="project" value="UniProtKB-KW"/>
</dbReference>
<dbReference type="PANTHER" id="PTHR45528:SF1">
    <property type="entry name" value="SENSOR HISTIDINE KINASE CPXA"/>
    <property type="match status" value="1"/>
</dbReference>
<keyword evidence="12" id="KW-0902">Two-component regulatory system</keyword>
<dbReference type="GO" id="GO:0000155">
    <property type="term" value="F:phosphorelay sensor kinase activity"/>
    <property type="evidence" value="ECO:0007669"/>
    <property type="project" value="InterPro"/>
</dbReference>
<organism evidence="18 19">
    <name type="scientific">Pseudobutyrivibrio ruminis</name>
    <dbReference type="NCBI Taxonomy" id="46206"/>
    <lineage>
        <taxon>Bacteria</taxon>
        <taxon>Bacillati</taxon>
        <taxon>Bacillota</taxon>
        <taxon>Clostridia</taxon>
        <taxon>Lachnospirales</taxon>
        <taxon>Lachnospiraceae</taxon>
        <taxon>Pseudobutyrivibrio</taxon>
    </lineage>
</organism>
<dbReference type="InterPro" id="IPR004358">
    <property type="entry name" value="Sig_transdc_His_kin-like_C"/>
</dbReference>
<dbReference type="Pfam" id="PF02518">
    <property type="entry name" value="HATPase_c"/>
    <property type="match status" value="1"/>
</dbReference>
<dbReference type="SUPFAM" id="SSF55874">
    <property type="entry name" value="ATPase domain of HSP90 chaperone/DNA topoisomerase II/histidine kinase"/>
    <property type="match status" value="1"/>
</dbReference>
<dbReference type="Pfam" id="PF00512">
    <property type="entry name" value="HisKA"/>
    <property type="match status" value="1"/>
</dbReference>
<dbReference type="EMBL" id="PDYF01000008">
    <property type="protein sequence ID" value="PHU35864.1"/>
    <property type="molecule type" value="Genomic_DNA"/>
</dbReference>
<evidence type="ECO:0000256" key="11">
    <source>
        <dbReference type="ARBA" id="ARBA00022989"/>
    </source>
</evidence>
<evidence type="ECO:0000256" key="14">
    <source>
        <dbReference type="SAM" id="Coils"/>
    </source>
</evidence>
<gene>
    <name evidence="18" type="ORF">CSX01_04450</name>
</gene>
<evidence type="ECO:0000256" key="5">
    <source>
        <dbReference type="ARBA" id="ARBA00022553"/>
    </source>
</evidence>
<evidence type="ECO:0000256" key="3">
    <source>
        <dbReference type="ARBA" id="ARBA00012438"/>
    </source>
</evidence>
<comment type="caution">
    <text evidence="18">The sequence shown here is derived from an EMBL/GenBank/DDBJ whole genome shotgun (WGS) entry which is preliminary data.</text>
</comment>
<keyword evidence="10" id="KW-0067">ATP-binding</keyword>
<accession>A0A2G3DXY5</accession>
<keyword evidence="4" id="KW-1003">Cell membrane</keyword>
<feature type="domain" description="Histidine kinase" evidence="16">
    <location>
        <begin position="251"/>
        <end position="464"/>
    </location>
</feature>
<feature type="coiled-coil region" evidence="14">
    <location>
        <begin position="221"/>
        <end position="248"/>
    </location>
</feature>
<dbReference type="InterPro" id="IPR050398">
    <property type="entry name" value="HssS/ArlS-like"/>
</dbReference>
<protein>
    <recommendedName>
        <fullName evidence="3">histidine kinase</fullName>
        <ecNumber evidence="3">2.7.13.3</ecNumber>
    </recommendedName>
</protein>
<evidence type="ECO:0000313" key="18">
    <source>
        <dbReference type="EMBL" id="PHU35864.1"/>
    </source>
</evidence>
<dbReference type="Pfam" id="PF00672">
    <property type="entry name" value="HAMP"/>
    <property type="match status" value="1"/>
</dbReference>
<dbReference type="RefSeq" id="WP_099391578.1">
    <property type="nucleotide sequence ID" value="NZ_PDYF01000008.1"/>
</dbReference>
<dbReference type="PANTHER" id="PTHR45528">
    <property type="entry name" value="SENSOR HISTIDINE KINASE CPXA"/>
    <property type="match status" value="1"/>
</dbReference>
<evidence type="ECO:0000256" key="4">
    <source>
        <dbReference type="ARBA" id="ARBA00022475"/>
    </source>
</evidence>
<proteinExistence type="predicted"/>
<dbReference type="CDD" id="cd00082">
    <property type="entry name" value="HisKA"/>
    <property type="match status" value="1"/>
</dbReference>
<evidence type="ECO:0000256" key="15">
    <source>
        <dbReference type="SAM" id="Phobius"/>
    </source>
</evidence>
<evidence type="ECO:0000313" key="19">
    <source>
        <dbReference type="Proteomes" id="UP000225889"/>
    </source>
</evidence>
<evidence type="ECO:0000259" key="17">
    <source>
        <dbReference type="PROSITE" id="PS50885"/>
    </source>
</evidence>
<keyword evidence="7 15" id="KW-0812">Transmembrane</keyword>
<dbReference type="SMART" id="SM00388">
    <property type="entry name" value="HisKA"/>
    <property type="match status" value="1"/>
</dbReference>
<name>A0A2G3DXY5_9FIRM</name>
<dbReference type="InterPro" id="IPR036097">
    <property type="entry name" value="HisK_dim/P_sf"/>
</dbReference>
<keyword evidence="11 15" id="KW-1133">Transmembrane helix</keyword>
<dbReference type="Gene3D" id="6.10.340.10">
    <property type="match status" value="1"/>
</dbReference>
<keyword evidence="9" id="KW-0418">Kinase</keyword>
<dbReference type="PROSITE" id="PS50109">
    <property type="entry name" value="HIS_KIN"/>
    <property type="match status" value="1"/>
</dbReference>
<dbReference type="SUPFAM" id="SSF158472">
    <property type="entry name" value="HAMP domain-like"/>
    <property type="match status" value="1"/>
</dbReference>
<evidence type="ECO:0000256" key="13">
    <source>
        <dbReference type="ARBA" id="ARBA00023136"/>
    </source>
</evidence>
<dbReference type="SMART" id="SM00304">
    <property type="entry name" value="HAMP"/>
    <property type="match status" value="1"/>
</dbReference>
<dbReference type="CDD" id="cd06225">
    <property type="entry name" value="HAMP"/>
    <property type="match status" value="1"/>
</dbReference>
<evidence type="ECO:0000256" key="1">
    <source>
        <dbReference type="ARBA" id="ARBA00000085"/>
    </source>
</evidence>
<dbReference type="InterPro" id="IPR036890">
    <property type="entry name" value="HATPase_C_sf"/>
</dbReference>
<dbReference type="Proteomes" id="UP000225889">
    <property type="component" value="Unassembled WGS sequence"/>
</dbReference>
<feature type="domain" description="HAMP" evidence="17">
    <location>
        <begin position="184"/>
        <end position="236"/>
    </location>
</feature>
<dbReference type="Gene3D" id="3.30.565.10">
    <property type="entry name" value="Histidine kinase-like ATPase, C-terminal domain"/>
    <property type="match status" value="1"/>
</dbReference>
<reference evidence="18 19" key="1">
    <citation type="submission" date="2017-10" db="EMBL/GenBank/DDBJ databases">
        <title>Resolving the taxonomy of Roseburia spp., Eubacterium rectale and Agathobacter spp. through phylogenomic analysis.</title>
        <authorList>
            <person name="Sheridan P.O."/>
            <person name="Walker A.W."/>
            <person name="Duncan S.H."/>
            <person name="Scott K.P."/>
            <person name="Toole P.W.O."/>
            <person name="Luis P."/>
            <person name="Flint H.J."/>
        </authorList>
    </citation>
    <scope>NUCLEOTIDE SEQUENCE [LARGE SCALE GENOMIC DNA]</scope>
    <source>
        <strain evidence="18 19">JK626</strain>
    </source>
</reference>
<keyword evidence="8" id="KW-0547">Nucleotide-binding</keyword>
<dbReference type="SUPFAM" id="SSF47384">
    <property type="entry name" value="Homodimeric domain of signal transducing histidine kinase"/>
    <property type="match status" value="1"/>
</dbReference>
<comment type="subcellular location">
    <subcellularLocation>
        <location evidence="2">Cell membrane</location>
        <topology evidence="2">Multi-pass membrane protein</topology>
    </subcellularLocation>
</comment>
<evidence type="ECO:0000256" key="9">
    <source>
        <dbReference type="ARBA" id="ARBA00022777"/>
    </source>
</evidence>
<comment type="catalytic activity">
    <reaction evidence="1">
        <text>ATP + protein L-histidine = ADP + protein N-phospho-L-histidine.</text>
        <dbReference type="EC" id="2.7.13.3"/>
    </reaction>
</comment>
<evidence type="ECO:0000256" key="7">
    <source>
        <dbReference type="ARBA" id="ARBA00022692"/>
    </source>
</evidence>
<dbReference type="InterPro" id="IPR005467">
    <property type="entry name" value="His_kinase_dom"/>
</dbReference>
<dbReference type="AlphaFoldDB" id="A0A2G3DXY5"/>
<evidence type="ECO:0000256" key="2">
    <source>
        <dbReference type="ARBA" id="ARBA00004651"/>
    </source>
</evidence>
<dbReference type="FunFam" id="3.30.565.10:FF:000006">
    <property type="entry name" value="Sensor histidine kinase WalK"/>
    <property type="match status" value="1"/>
</dbReference>
<dbReference type="GO" id="GO:0005886">
    <property type="term" value="C:plasma membrane"/>
    <property type="evidence" value="ECO:0007669"/>
    <property type="project" value="UniProtKB-SubCell"/>
</dbReference>
<evidence type="ECO:0000256" key="8">
    <source>
        <dbReference type="ARBA" id="ARBA00022741"/>
    </source>
</evidence>